<proteinExistence type="predicted"/>
<organism evidence="1">
    <name type="scientific">sediment metagenome</name>
    <dbReference type="NCBI Taxonomy" id="749907"/>
    <lineage>
        <taxon>unclassified sequences</taxon>
        <taxon>metagenomes</taxon>
        <taxon>ecological metagenomes</taxon>
    </lineage>
</organism>
<dbReference type="AlphaFoldDB" id="D9PKF3"/>
<evidence type="ECO:0000313" key="1">
    <source>
        <dbReference type="EMBL" id="EFK95959.1"/>
    </source>
</evidence>
<sequence>MMQKIITYFIALSLILFFSSFVYSQDTLSKEVHVVKPYEPSISDAFKINKLPRITDTVKLIPQVKYSLQTKPLSIGYNLEPIKPAKMVGEPLTKLYNSYITVGLGTKVIPMIEAYYNNLRSDDYSYGAYYKHLSSFAKVDLTDDIRQDAGFHDNEIKFYGKKFLKKSIILGDIGLKSNTIYHYGFDPSIDTSLNKDDIKQNYMLLNFNADYKSNYIDSTHINYDFGFNLDYFKDKFDNNDPAGHRLQ</sequence>
<reference evidence="1" key="2">
    <citation type="journal article" date="2011" name="Microb. Ecol.">
        <title>Taxonomic and Functional Metagenomic Profiling of the Microbial Community in the Anoxic Sediment of a Sub-saline Shallow Lake (Laguna de Carrizo, Central Spain).</title>
        <authorList>
            <person name="Ferrer M."/>
            <person name="Guazzaroni M.E."/>
            <person name="Richter M."/>
            <person name="Garcia-Salamanca A."/>
            <person name="Yarza P."/>
            <person name="Suarez-Suarez A."/>
            <person name="Solano J."/>
            <person name="Alcaide M."/>
            <person name="van Dillewijn P."/>
            <person name="Molina-Henares M.A."/>
            <person name="Lopez-Cortes N."/>
            <person name="Al-Ramahi Y."/>
            <person name="Guerrero C."/>
            <person name="Acosta A."/>
            <person name="de Eugenio L.I."/>
            <person name="Martinez V."/>
            <person name="Marques S."/>
            <person name="Rojo F."/>
            <person name="Santero E."/>
            <person name="Genilloud O."/>
            <person name="Perez-Perez J."/>
            <person name="Rossello-Mora R."/>
            <person name="Ramos J.L."/>
        </authorList>
    </citation>
    <scope>NUCLEOTIDE SEQUENCE</scope>
</reference>
<protein>
    <submittedName>
        <fullName evidence="1">Integral outer membrane protein</fullName>
    </submittedName>
</protein>
<reference evidence="1" key="1">
    <citation type="submission" date="2010-07" db="EMBL/GenBank/DDBJ databases">
        <authorList>
            <consortium name="CONSOLIDER consortium CSD2007-00005"/>
            <person name="Guazzaroni M.-E."/>
            <person name="Richter M."/>
            <person name="Garcia-Salamanca A."/>
            <person name="Yarza P."/>
            <person name="Ferrer M."/>
        </authorList>
    </citation>
    <scope>NUCLEOTIDE SEQUENCE</scope>
</reference>
<dbReference type="EMBL" id="ADZX01000604">
    <property type="protein sequence ID" value="EFK95959.1"/>
    <property type="molecule type" value="Genomic_DNA"/>
</dbReference>
<gene>
    <name evidence="1" type="ORF">LDC_2020</name>
</gene>
<accession>D9PKF3</accession>
<comment type="caution">
    <text evidence="1">The sequence shown here is derived from an EMBL/GenBank/DDBJ whole genome shotgun (WGS) entry which is preliminary data.</text>
</comment>
<name>D9PKF3_9ZZZZ</name>